<keyword evidence="3" id="KW-1185">Reference proteome</keyword>
<keyword evidence="1" id="KW-0812">Transmembrane</keyword>
<comment type="caution">
    <text evidence="2">The sequence shown here is derived from an EMBL/GenBank/DDBJ whole genome shotgun (WGS) entry which is preliminary data.</text>
</comment>
<dbReference type="AlphaFoldDB" id="A0A226CTH6"/>
<dbReference type="PANTHER" id="PTHR36692">
    <property type="entry name" value="PROTEIN SNAKESKIN"/>
    <property type="match status" value="1"/>
</dbReference>
<gene>
    <name evidence="2" type="ORF">Fcan01_28497</name>
</gene>
<dbReference type="PANTHER" id="PTHR36692:SF3">
    <property type="entry name" value="PROTEIN SNAKESKIN"/>
    <property type="match status" value="1"/>
</dbReference>
<feature type="transmembrane region" description="Helical" evidence="1">
    <location>
        <begin position="6"/>
        <end position="29"/>
    </location>
</feature>
<keyword evidence="1" id="KW-1133">Transmembrane helix</keyword>
<dbReference type="OMA" id="CEIFASG"/>
<accession>A0A226CTH6</accession>
<dbReference type="GO" id="GO:0019991">
    <property type="term" value="P:septate junction assembly"/>
    <property type="evidence" value="ECO:0007669"/>
    <property type="project" value="InterPro"/>
</dbReference>
<reference evidence="2 3" key="1">
    <citation type="submission" date="2015-12" db="EMBL/GenBank/DDBJ databases">
        <title>The genome of Folsomia candida.</title>
        <authorList>
            <person name="Faddeeva A."/>
            <person name="Derks M.F."/>
            <person name="Anvar Y."/>
            <person name="Smit S."/>
            <person name="Van Straalen N."/>
            <person name="Roelofs D."/>
        </authorList>
    </citation>
    <scope>NUCLEOTIDE SEQUENCE [LARGE SCALE GENOMIC DNA]</scope>
    <source>
        <strain evidence="2 3">VU population</strain>
        <tissue evidence="2">Whole body</tissue>
    </source>
</reference>
<organism evidence="2 3">
    <name type="scientific">Folsomia candida</name>
    <name type="common">Springtail</name>
    <dbReference type="NCBI Taxonomy" id="158441"/>
    <lineage>
        <taxon>Eukaryota</taxon>
        <taxon>Metazoa</taxon>
        <taxon>Ecdysozoa</taxon>
        <taxon>Arthropoda</taxon>
        <taxon>Hexapoda</taxon>
        <taxon>Collembola</taxon>
        <taxon>Entomobryomorpha</taxon>
        <taxon>Isotomoidea</taxon>
        <taxon>Isotomidae</taxon>
        <taxon>Proisotominae</taxon>
        <taxon>Folsomia</taxon>
    </lineage>
</organism>
<dbReference type="InterPro" id="IPR038976">
    <property type="entry name" value="Ssk"/>
</dbReference>
<feature type="transmembrane region" description="Helical" evidence="1">
    <location>
        <begin position="129"/>
        <end position="148"/>
    </location>
</feature>
<name>A0A226CTH6_FOLCA</name>
<protein>
    <submittedName>
        <fullName evidence="2">Uncharacterized protein</fullName>
    </submittedName>
</protein>
<evidence type="ECO:0000313" key="2">
    <source>
        <dbReference type="EMBL" id="OXA36742.1"/>
    </source>
</evidence>
<dbReference type="OrthoDB" id="6592556at2759"/>
<evidence type="ECO:0000256" key="1">
    <source>
        <dbReference type="SAM" id="Phobius"/>
    </source>
</evidence>
<proteinExistence type="predicted"/>
<dbReference type="EMBL" id="LNIX01000075">
    <property type="protein sequence ID" value="OXA36742.1"/>
    <property type="molecule type" value="Genomic_DNA"/>
</dbReference>
<keyword evidence="1" id="KW-0472">Membrane</keyword>
<dbReference type="Proteomes" id="UP000198287">
    <property type="component" value="Unassembled WGS sequence"/>
</dbReference>
<sequence>MEAYKVLKIVLVLFQLVKLVLNSIVIYIYRKGDNGYFMGASYNKNHDAEAYVAATFIGYITFNKAQLIGQVFNYFYNRRSFYSRGALETVMLVYGIIAFLFSGVIILHFWLKFIPANHFTENDPACVGIWMGSLSIVLAVMYLVEIVVSQFMNSMSQSGDNRGGGIDTVDKGRVVQYHGVPANEVRMS</sequence>
<feature type="transmembrane region" description="Helical" evidence="1">
    <location>
        <begin position="86"/>
        <end position="109"/>
    </location>
</feature>
<dbReference type="GO" id="GO:0005886">
    <property type="term" value="C:plasma membrane"/>
    <property type="evidence" value="ECO:0007669"/>
    <property type="project" value="TreeGrafter"/>
</dbReference>
<evidence type="ECO:0000313" key="3">
    <source>
        <dbReference type="Proteomes" id="UP000198287"/>
    </source>
</evidence>